<protein>
    <recommendedName>
        <fullName evidence="3">NADPH-dependent FMN reductase-like domain-containing protein</fullName>
    </recommendedName>
</protein>
<dbReference type="GO" id="GO:0016491">
    <property type="term" value="F:oxidoreductase activity"/>
    <property type="evidence" value="ECO:0007669"/>
    <property type="project" value="InterPro"/>
</dbReference>
<dbReference type="AlphaFoldDB" id="A0A2L1GN59"/>
<sequence length="189" mass="20422">MSVLILNGSPREGGNTQMLLARVLDGIQAAGGDAEVVRLARMRIAPCTACGLCERAGLCAFDDDMSALAARIAQVRHLIIGSPIYFYGLPAQAKAFVDRCQVFWSRKHILGQESACRGRFGYFVGVAATGGPKCFDGARLTLRYAFDAMNIVFRDEVVVRGVDARGAVRKRPESMQAAFELGRHIGADP</sequence>
<dbReference type="KEGG" id="deo:CAY53_06240"/>
<dbReference type="RefSeq" id="WP_104936405.1">
    <property type="nucleotide sequence ID" value="NZ_CP021255.1"/>
</dbReference>
<dbReference type="EMBL" id="CP021255">
    <property type="protein sequence ID" value="AVD71130.1"/>
    <property type="molecule type" value="Genomic_DNA"/>
</dbReference>
<dbReference type="InterPro" id="IPR029039">
    <property type="entry name" value="Flavoprotein-like_sf"/>
</dbReference>
<dbReference type="Pfam" id="PF03358">
    <property type="entry name" value="FMN_red"/>
    <property type="match status" value="1"/>
</dbReference>
<gene>
    <name evidence="4" type="ORF">CAY53_06240</name>
</gene>
<dbReference type="Proteomes" id="UP000239867">
    <property type="component" value="Chromosome"/>
</dbReference>
<evidence type="ECO:0000256" key="2">
    <source>
        <dbReference type="ARBA" id="ARBA00022643"/>
    </source>
</evidence>
<feature type="domain" description="NADPH-dependent FMN reductase-like" evidence="3">
    <location>
        <begin position="1"/>
        <end position="148"/>
    </location>
</feature>
<evidence type="ECO:0000256" key="1">
    <source>
        <dbReference type="ARBA" id="ARBA00022630"/>
    </source>
</evidence>
<dbReference type="InterPro" id="IPR051796">
    <property type="entry name" value="ISF_SsuE-like"/>
</dbReference>
<keyword evidence="1" id="KW-0285">Flavoprotein</keyword>
<organism evidence="4 5">
    <name type="scientific">Desulfobulbus oralis</name>
    <dbReference type="NCBI Taxonomy" id="1986146"/>
    <lineage>
        <taxon>Bacteria</taxon>
        <taxon>Pseudomonadati</taxon>
        <taxon>Thermodesulfobacteriota</taxon>
        <taxon>Desulfobulbia</taxon>
        <taxon>Desulfobulbales</taxon>
        <taxon>Desulfobulbaceae</taxon>
        <taxon>Desulfobulbus</taxon>
    </lineage>
</organism>
<evidence type="ECO:0000259" key="3">
    <source>
        <dbReference type="Pfam" id="PF03358"/>
    </source>
</evidence>
<reference evidence="4 5" key="1">
    <citation type="journal article" date="2018" name="MBio">
        <title>Insights into the evolution of host association through the isolation and characterization of a novel human periodontal pathobiont, Desulfobulbus oralis.</title>
        <authorList>
            <person name="Cross K.L."/>
            <person name="Chirania P."/>
            <person name="Xiong W."/>
            <person name="Beall C.J."/>
            <person name="Elkins J.G."/>
            <person name="Giannone R.J."/>
            <person name="Griffen A.L."/>
            <person name="Guss A.M."/>
            <person name="Hettich R.L."/>
            <person name="Joshi S.S."/>
            <person name="Mokrzan E.M."/>
            <person name="Martin R.K."/>
            <person name="Zhulin I.B."/>
            <person name="Leys E.J."/>
            <person name="Podar M."/>
        </authorList>
    </citation>
    <scope>NUCLEOTIDE SEQUENCE [LARGE SCALE GENOMIC DNA]</scope>
    <source>
        <strain evidence="4 5">ORNL</strain>
    </source>
</reference>
<name>A0A2L1GN59_9BACT</name>
<keyword evidence="5" id="KW-1185">Reference proteome</keyword>
<dbReference type="InterPro" id="IPR005025">
    <property type="entry name" value="FMN_Rdtase-like_dom"/>
</dbReference>
<proteinExistence type="predicted"/>
<dbReference type="PANTHER" id="PTHR43278:SF4">
    <property type="entry name" value="NAD(P)H-DEPENDENT FMN-CONTAINING OXIDOREDUCTASE YWQN-RELATED"/>
    <property type="match status" value="1"/>
</dbReference>
<accession>A0A2L1GN59</accession>
<dbReference type="PANTHER" id="PTHR43278">
    <property type="entry name" value="NAD(P)H-DEPENDENT FMN-CONTAINING OXIDOREDUCTASE YWQN-RELATED"/>
    <property type="match status" value="1"/>
</dbReference>
<dbReference type="Gene3D" id="3.40.50.360">
    <property type="match status" value="1"/>
</dbReference>
<keyword evidence="2" id="KW-0288">FMN</keyword>
<evidence type="ECO:0000313" key="5">
    <source>
        <dbReference type="Proteomes" id="UP000239867"/>
    </source>
</evidence>
<dbReference type="OrthoDB" id="9805976at2"/>
<evidence type="ECO:0000313" key="4">
    <source>
        <dbReference type="EMBL" id="AVD71130.1"/>
    </source>
</evidence>
<dbReference type="SUPFAM" id="SSF52218">
    <property type="entry name" value="Flavoproteins"/>
    <property type="match status" value="1"/>
</dbReference>